<dbReference type="InterPro" id="IPR036250">
    <property type="entry name" value="AcylCo_DH-like_C"/>
</dbReference>
<evidence type="ECO:0000256" key="2">
    <source>
        <dbReference type="ARBA" id="ARBA00009347"/>
    </source>
</evidence>
<dbReference type="SUPFAM" id="SSF56645">
    <property type="entry name" value="Acyl-CoA dehydrogenase NM domain-like"/>
    <property type="match status" value="1"/>
</dbReference>
<dbReference type="Pfam" id="PF02771">
    <property type="entry name" value="Acyl-CoA_dh_N"/>
    <property type="match status" value="1"/>
</dbReference>
<dbReference type="FunFam" id="2.40.110.10:FF:000006">
    <property type="entry name" value="very long-chain specific acyl-CoA dehydrogenase, mitochondrial"/>
    <property type="match status" value="1"/>
</dbReference>
<evidence type="ECO:0000256" key="6">
    <source>
        <dbReference type="ARBA" id="ARBA00052546"/>
    </source>
</evidence>
<evidence type="ECO:0000256" key="5">
    <source>
        <dbReference type="ARBA" id="ARBA00023002"/>
    </source>
</evidence>
<dbReference type="RefSeq" id="WP_044217142.1">
    <property type="nucleotide sequence ID" value="NZ_JBKAGJ010000001.1"/>
</dbReference>
<dbReference type="InterPro" id="IPR006091">
    <property type="entry name" value="Acyl-CoA_Oxase/DH_mid-dom"/>
</dbReference>
<dbReference type="AlphaFoldDB" id="A0A098SAR9"/>
<evidence type="ECO:0000313" key="13">
    <source>
        <dbReference type="Proteomes" id="UP000029736"/>
    </source>
</evidence>
<name>A0A098SAR9_9BACT</name>
<dbReference type="SUPFAM" id="SSF47203">
    <property type="entry name" value="Acyl-CoA dehydrogenase C-terminal domain-like"/>
    <property type="match status" value="1"/>
</dbReference>
<dbReference type="Pfam" id="PF21263">
    <property type="entry name" value="Acyl-CoA-dh_C"/>
    <property type="match status" value="1"/>
</dbReference>
<gene>
    <name evidence="12" type="ORF">IX84_05515</name>
</gene>
<dbReference type="PROSITE" id="PS00073">
    <property type="entry name" value="ACYL_COA_DH_2"/>
    <property type="match status" value="1"/>
</dbReference>
<evidence type="ECO:0000313" key="12">
    <source>
        <dbReference type="EMBL" id="KGE89210.1"/>
    </source>
</evidence>
<dbReference type="Gene3D" id="2.40.110.10">
    <property type="entry name" value="Butyryl-CoA Dehydrogenase, subunit A, domain 2"/>
    <property type="match status" value="1"/>
</dbReference>
<dbReference type="FunFam" id="1.20.140.10:FF:000019">
    <property type="entry name" value="Acyl-CoA dehydrogenase"/>
    <property type="match status" value="1"/>
</dbReference>
<evidence type="ECO:0000259" key="10">
    <source>
        <dbReference type="Pfam" id="PF02771"/>
    </source>
</evidence>
<dbReference type="EMBL" id="JPOS01000012">
    <property type="protein sequence ID" value="KGE89210.1"/>
    <property type="molecule type" value="Genomic_DNA"/>
</dbReference>
<keyword evidence="13" id="KW-1185">Reference proteome</keyword>
<dbReference type="GO" id="GO:0003995">
    <property type="term" value="F:acyl-CoA dehydrogenase activity"/>
    <property type="evidence" value="ECO:0007669"/>
    <property type="project" value="InterPro"/>
</dbReference>
<comment type="cofactor">
    <cofactor evidence="1 7">
        <name>FAD</name>
        <dbReference type="ChEBI" id="CHEBI:57692"/>
    </cofactor>
</comment>
<dbReference type="InterPro" id="IPR013786">
    <property type="entry name" value="AcylCoA_DH/ox_N"/>
</dbReference>
<evidence type="ECO:0000259" key="11">
    <source>
        <dbReference type="Pfam" id="PF21263"/>
    </source>
</evidence>
<evidence type="ECO:0000256" key="1">
    <source>
        <dbReference type="ARBA" id="ARBA00001974"/>
    </source>
</evidence>
<dbReference type="InterPro" id="IPR046373">
    <property type="entry name" value="Acyl-CoA_Oxase/DH_mid-dom_sf"/>
</dbReference>
<feature type="domain" description="Acyl-CoA dehydrogenase-like C-terminal" evidence="11">
    <location>
        <begin position="467"/>
        <end position="573"/>
    </location>
</feature>
<keyword evidence="4 7" id="KW-0274">FAD</keyword>
<dbReference type="STRING" id="1524460.IX84_05515"/>
<dbReference type="Gene3D" id="1.10.540.10">
    <property type="entry name" value="Acyl-CoA dehydrogenase/oxidase, N-terminal domain"/>
    <property type="match status" value="1"/>
</dbReference>
<dbReference type="FunFam" id="1.10.540.10:FF:000001">
    <property type="entry name" value="Very long-chain-specific acyl-CoA dehydrogenase, mitochondrial"/>
    <property type="match status" value="1"/>
</dbReference>
<dbReference type="Pfam" id="PF02770">
    <property type="entry name" value="Acyl-CoA_dh_M"/>
    <property type="match status" value="1"/>
</dbReference>
<evidence type="ECO:0000256" key="3">
    <source>
        <dbReference type="ARBA" id="ARBA00022630"/>
    </source>
</evidence>
<feature type="domain" description="Acyl-CoA oxidase/dehydrogenase middle" evidence="9">
    <location>
        <begin position="150"/>
        <end position="243"/>
    </location>
</feature>
<keyword evidence="5 7" id="KW-0560">Oxidoreductase</keyword>
<evidence type="ECO:0000259" key="9">
    <source>
        <dbReference type="Pfam" id="PF02770"/>
    </source>
</evidence>
<dbReference type="PANTHER" id="PTHR43884:SF12">
    <property type="entry name" value="ISOVALERYL-COA DEHYDROGENASE, MITOCHONDRIAL-RELATED"/>
    <property type="match status" value="1"/>
</dbReference>
<dbReference type="InterPro" id="IPR009100">
    <property type="entry name" value="AcylCoA_DH/oxidase_NM_dom_sf"/>
</dbReference>
<evidence type="ECO:0000256" key="4">
    <source>
        <dbReference type="ARBA" id="ARBA00022827"/>
    </source>
</evidence>
<dbReference type="OrthoDB" id="9802867at2"/>
<dbReference type="GO" id="GO:0050660">
    <property type="term" value="F:flavin adenine dinucleotide binding"/>
    <property type="evidence" value="ECO:0007669"/>
    <property type="project" value="InterPro"/>
</dbReference>
<evidence type="ECO:0000259" key="8">
    <source>
        <dbReference type="Pfam" id="PF00441"/>
    </source>
</evidence>
<reference evidence="12 13" key="1">
    <citation type="journal article" date="2014" name="Int. J. Syst. Evol. Microbiol.">
        <title>Phaeodactylibacter xiamenensis gen. nov., sp. nov., a member of the family Saprospiraceae isolated from the marine alga Phaeodactylum tricornutum.</title>
        <authorList>
            <person name="Chen Z.Jr."/>
            <person name="Lei X."/>
            <person name="Lai Q."/>
            <person name="Li Y."/>
            <person name="Zhang B."/>
            <person name="Zhang J."/>
            <person name="Zhang H."/>
            <person name="Yang L."/>
            <person name="Zheng W."/>
            <person name="Tian Y."/>
            <person name="Yu Z."/>
            <person name="Xu H.Jr."/>
            <person name="Zheng T."/>
        </authorList>
    </citation>
    <scope>NUCLEOTIDE SEQUENCE [LARGE SCALE GENOMIC DNA]</scope>
    <source>
        <strain evidence="12 13">KD52</strain>
    </source>
</reference>
<feature type="domain" description="Acyl-CoA dehydrogenase/oxidase C-terminal" evidence="8">
    <location>
        <begin position="255"/>
        <end position="417"/>
    </location>
</feature>
<comment type="similarity">
    <text evidence="2 7">Belongs to the acyl-CoA dehydrogenase family.</text>
</comment>
<keyword evidence="3 7" id="KW-0285">Flavoprotein</keyword>
<dbReference type="InterPro" id="IPR049426">
    <property type="entry name" value="Acyl-CoA-dh-like_C"/>
</dbReference>
<comment type="catalytic activity">
    <reaction evidence="6">
        <text>a 2,3-saturated acyl-CoA + A = a 2,3-dehydroacyl-CoA + AH2</text>
        <dbReference type="Rhea" id="RHEA:48608"/>
        <dbReference type="ChEBI" id="CHEBI:13193"/>
        <dbReference type="ChEBI" id="CHEBI:17499"/>
        <dbReference type="ChEBI" id="CHEBI:60015"/>
        <dbReference type="ChEBI" id="CHEBI:65111"/>
    </reaction>
</comment>
<proteinExistence type="inferred from homology"/>
<dbReference type="PANTHER" id="PTHR43884">
    <property type="entry name" value="ACYL-COA DEHYDROGENASE"/>
    <property type="match status" value="1"/>
</dbReference>
<evidence type="ECO:0000256" key="7">
    <source>
        <dbReference type="RuleBase" id="RU362125"/>
    </source>
</evidence>
<dbReference type="Proteomes" id="UP000029736">
    <property type="component" value="Unassembled WGS sequence"/>
</dbReference>
<dbReference type="InterPro" id="IPR037069">
    <property type="entry name" value="AcylCoA_DH/ox_N_sf"/>
</dbReference>
<sequence>MQDTLSKTDVLKGGEFLISDTPGPESTFIPEEMNEEQLMIRDTVRDFLNTEILPHIDRIEAQEEGLAPQLLEKMAELGLLGSHMPEEYGGMQLDTNTNTMICDVFGPAAAFTVSYAAHTGIGMLPILYFGDESQKATYLPRLINGELKAAYCLTEPSSGSDALAAKTRADLSEDGNHYVINGQKMWISNAGFADIFIVFAQIDGDKFTGFIVERDSEGLTLGAEEKKLGIKGSSTRQVFFENVKVPKENVLGEIGKGHLIAFNALNIGRFKLCALCVGGAKKSAETAVQYANERIQFKQPIANFGAIKHKLGEQAIQIFAAESAMYRVSHLLQEKNKALMAEGMTFAEAKRQAAEEYAIECALLKVLGSEVLDYVVDETVQVHGGMGYSEEGTAARAYRDARINRIYEGTNEINRMLSIDMLFRRALKGNLDIVGPAWEVQKELASMPSFDQPEGAYAAEKKAIKEFKKAVLMTAGAAAKMQMDGELNLKEEQEIIMNVSDMLLDTLTAESMLMRVEKLAGMDSKEQPQEIYDAMLKVFMTDATARIHKKGTDALVSFAEGDLLRTMLMGLKRFTKYTPTNVKKARRMIADRMIEANGYCF</sequence>
<feature type="domain" description="Acyl-CoA dehydrogenase/oxidase N-terminal" evidence="10">
    <location>
        <begin position="34"/>
        <end position="146"/>
    </location>
</feature>
<dbReference type="InterPro" id="IPR009075">
    <property type="entry name" value="AcylCo_DH/oxidase_C"/>
</dbReference>
<dbReference type="PROSITE" id="PS00072">
    <property type="entry name" value="ACYL_COA_DH_1"/>
    <property type="match status" value="1"/>
</dbReference>
<dbReference type="Pfam" id="PF00441">
    <property type="entry name" value="Acyl-CoA_dh_1"/>
    <property type="match status" value="1"/>
</dbReference>
<protein>
    <submittedName>
        <fullName evidence="12">Acyl-CoA dehydrogenase</fullName>
    </submittedName>
</protein>
<dbReference type="Gene3D" id="1.20.140.10">
    <property type="entry name" value="Butyryl-CoA Dehydrogenase, subunit A, domain 3"/>
    <property type="match status" value="2"/>
</dbReference>
<dbReference type="InterPro" id="IPR006089">
    <property type="entry name" value="Acyl-CoA_DH_CS"/>
</dbReference>
<accession>A0A098SAR9</accession>
<comment type="caution">
    <text evidence="12">The sequence shown here is derived from an EMBL/GenBank/DDBJ whole genome shotgun (WGS) entry which is preliminary data.</text>
</comment>
<organism evidence="12 13">
    <name type="scientific">Phaeodactylibacter xiamenensis</name>
    <dbReference type="NCBI Taxonomy" id="1524460"/>
    <lineage>
        <taxon>Bacteria</taxon>
        <taxon>Pseudomonadati</taxon>
        <taxon>Bacteroidota</taxon>
        <taxon>Saprospiria</taxon>
        <taxon>Saprospirales</taxon>
        <taxon>Haliscomenobacteraceae</taxon>
        <taxon>Phaeodactylibacter</taxon>
    </lineage>
</organism>